<name>A0AAD7WCV3_9TELE</name>
<dbReference type="EMBL" id="JAINUG010000146">
    <property type="protein sequence ID" value="KAJ8392382.1"/>
    <property type="molecule type" value="Genomic_DNA"/>
</dbReference>
<sequence length="93" mass="10435">MNTCELSPYLPTLQQYVTTPTRSTRTLDQCFGNIPGAYKSVSLPVRSAIPTIIASDRGQETHFVNPGEIRGSLRLTIWRTVSNAPKWSEVLWL</sequence>
<evidence type="ECO:0000313" key="2">
    <source>
        <dbReference type="Proteomes" id="UP001221898"/>
    </source>
</evidence>
<dbReference type="AlphaFoldDB" id="A0AAD7WCV3"/>
<evidence type="ECO:0000313" key="1">
    <source>
        <dbReference type="EMBL" id="KAJ8392382.1"/>
    </source>
</evidence>
<protein>
    <submittedName>
        <fullName evidence="1">Uncharacterized protein</fullName>
    </submittedName>
</protein>
<comment type="caution">
    <text evidence="1">The sequence shown here is derived from an EMBL/GenBank/DDBJ whole genome shotgun (WGS) entry which is preliminary data.</text>
</comment>
<accession>A0AAD7WCV3</accession>
<dbReference type="Proteomes" id="UP001221898">
    <property type="component" value="Unassembled WGS sequence"/>
</dbReference>
<reference evidence="1" key="1">
    <citation type="journal article" date="2023" name="Science">
        <title>Genome structures resolve the early diversification of teleost fishes.</title>
        <authorList>
            <person name="Parey E."/>
            <person name="Louis A."/>
            <person name="Montfort J."/>
            <person name="Bouchez O."/>
            <person name="Roques C."/>
            <person name="Iampietro C."/>
            <person name="Lluch J."/>
            <person name="Castinel A."/>
            <person name="Donnadieu C."/>
            <person name="Desvignes T."/>
            <person name="Floi Bucao C."/>
            <person name="Jouanno E."/>
            <person name="Wen M."/>
            <person name="Mejri S."/>
            <person name="Dirks R."/>
            <person name="Jansen H."/>
            <person name="Henkel C."/>
            <person name="Chen W.J."/>
            <person name="Zahm M."/>
            <person name="Cabau C."/>
            <person name="Klopp C."/>
            <person name="Thompson A.W."/>
            <person name="Robinson-Rechavi M."/>
            <person name="Braasch I."/>
            <person name="Lecointre G."/>
            <person name="Bobe J."/>
            <person name="Postlethwait J.H."/>
            <person name="Berthelot C."/>
            <person name="Roest Crollius H."/>
            <person name="Guiguen Y."/>
        </authorList>
    </citation>
    <scope>NUCLEOTIDE SEQUENCE</scope>
    <source>
        <strain evidence="1">NC1722</strain>
    </source>
</reference>
<organism evidence="1 2">
    <name type="scientific">Aldrovandia affinis</name>
    <dbReference type="NCBI Taxonomy" id="143900"/>
    <lineage>
        <taxon>Eukaryota</taxon>
        <taxon>Metazoa</taxon>
        <taxon>Chordata</taxon>
        <taxon>Craniata</taxon>
        <taxon>Vertebrata</taxon>
        <taxon>Euteleostomi</taxon>
        <taxon>Actinopterygii</taxon>
        <taxon>Neopterygii</taxon>
        <taxon>Teleostei</taxon>
        <taxon>Notacanthiformes</taxon>
        <taxon>Halosauridae</taxon>
        <taxon>Aldrovandia</taxon>
    </lineage>
</organism>
<gene>
    <name evidence="1" type="ORF">AAFF_G00075070</name>
</gene>
<keyword evidence="2" id="KW-1185">Reference proteome</keyword>
<proteinExistence type="predicted"/>